<proteinExistence type="predicted"/>
<keyword evidence="3" id="KW-1185">Reference proteome</keyword>
<evidence type="ECO:0000256" key="1">
    <source>
        <dbReference type="SAM" id="MobiDB-lite"/>
    </source>
</evidence>
<dbReference type="EMBL" id="FPKU01000001">
    <property type="protein sequence ID" value="SFZ83705.1"/>
    <property type="molecule type" value="Genomic_DNA"/>
</dbReference>
<reference evidence="2 3" key="1">
    <citation type="submission" date="2016-11" db="EMBL/GenBank/DDBJ databases">
        <authorList>
            <person name="Jaros S."/>
            <person name="Januszkiewicz K."/>
            <person name="Wedrychowicz H."/>
        </authorList>
    </citation>
    <scope>NUCLEOTIDE SEQUENCE [LARGE SCALE GENOMIC DNA]</scope>
    <source>
        <strain evidence="2 3">ATCC 23634</strain>
    </source>
</reference>
<dbReference type="PROSITE" id="PS51257">
    <property type="entry name" value="PROKAR_LIPOPROTEIN"/>
    <property type="match status" value="1"/>
</dbReference>
<evidence type="ECO:0000313" key="2">
    <source>
        <dbReference type="EMBL" id="SFZ83705.1"/>
    </source>
</evidence>
<sequence length="204" mass="21350">MRAMGLVLGMVMAGILLAGCTISSTDLLIAPEHLATPLPAAFALTPYKSEDGTLYLADREAGARAFKLEDGAYVSEDGSLALRFEAREAEGFTVAASSPDGEHLYGWGTISGDILVLEMILDNPEDAIALLAEAEARGETRAAAAAIEATPDGIRVSDPQGLALVISWVAEGALRAEPMVVHVGREGETAPESIAQEGDSWRAQ</sequence>
<organism evidence="2 3">
    <name type="scientific">Devosia enhydra</name>
    <dbReference type="NCBI Taxonomy" id="665118"/>
    <lineage>
        <taxon>Bacteria</taxon>
        <taxon>Pseudomonadati</taxon>
        <taxon>Pseudomonadota</taxon>
        <taxon>Alphaproteobacteria</taxon>
        <taxon>Hyphomicrobiales</taxon>
        <taxon>Devosiaceae</taxon>
        <taxon>Devosia</taxon>
    </lineage>
</organism>
<dbReference type="STRING" id="665118.SAMN02983003_1799"/>
<feature type="region of interest" description="Disordered" evidence="1">
    <location>
        <begin position="185"/>
        <end position="204"/>
    </location>
</feature>
<accession>A0A1K2HX40</accession>
<dbReference type="RefSeq" id="WP_072341106.1">
    <property type="nucleotide sequence ID" value="NZ_FPKU01000001.1"/>
</dbReference>
<evidence type="ECO:0000313" key="3">
    <source>
        <dbReference type="Proteomes" id="UP000183447"/>
    </source>
</evidence>
<dbReference type="Proteomes" id="UP000183447">
    <property type="component" value="Unassembled WGS sequence"/>
</dbReference>
<protein>
    <submittedName>
        <fullName evidence="2">Uncharacterized protein</fullName>
    </submittedName>
</protein>
<dbReference type="AlphaFoldDB" id="A0A1K2HX40"/>
<gene>
    <name evidence="2" type="ORF">SAMN02983003_1799</name>
</gene>
<name>A0A1K2HX40_9HYPH</name>